<reference evidence="3" key="1">
    <citation type="submission" date="2017-04" db="EMBL/GenBank/DDBJ databases">
        <title>Plasmodium gonderi genome.</title>
        <authorList>
            <person name="Arisue N."/>
            <person name="Honma H."/>
            <person name="Kawai S."/>
            <person name="Tougan T."/>
            <person name="Tanabe K."/>
            <person name="Horii T."/>
        </authorList>
    </citation>
    <scope>NUCLEOTIDE SEQUENCE [LARGE SCALE GENOMIC DNA]</scope>
    <source>
        <strain evidence="3">ATCC 30045</strain>
    </source>
</reference>
<dbReference type="InterPro" id="IPR008780">
    <property type="entry name" value="Plasmodium_Vir"/>
</dbReference>
<keyword evidence="1" id="KW-1133">Transmembrane helix</keyword>
<evidence type="ECO:0000313" key="2">
    <source>
        <dbReference type="EMBL" id="GAW84485.1"/>
    </source>
</evidence>
<dbReference type="GeneID" id="39745293"/>
<keyword evidence="1" id="KW-0472">Membrane</keyword>
<evidence type="ECO:0000313" key="3">
    <source>
        <dbReference type="Proteomes" id="UP000195521"/>
    </source>
</evidence>
<keyword evidence="3" id="KW-1185">Reference proteome</keyword>
<proteinExistence type="predicted"/>
<evidence type="ECO:0000256" key="1">
    <source>
        <dbReference type="SAM" id="Phobius"/>
    </source>
</evidence>
<sequence length="373" mass="44313">MGRINSYYKYIEDVLPGLPGYVKYKEFNNYANISDETVICNNHGINEAEALKFCRKVEHILRELQNIDNTSTWTERCYYFQHWFYDQIRRRFNGEGKYINSTGISVKLFNAVKEINDKVLKRKPCACYPHYEVNDLKETKDLHDYFKNYSNIDCKSNDKNKCQTFYNYVNYIYKIYQKYIDEYGPDCCWGGEVDQDCQSYFVCKSEFNPKYLLTQLQQEIDRLNTFNSLEINVEGGTLQDTSISTHTQDIEVNLDELTRSLSSHNKSTENTPARMTGNMFNMLNSNLSRFTILIVATVGTYIFLYTYYRVIKNSILVYKYFRILRKCTFNIAQQDSLMITKRTRYIWHIRPQKSVLFNYTFKNIENTCLKLTL</sequence>
<keyword evidence="1" id="KW-0812">Transmembrane</keyword>
<feature type="transmembrane region" description="Helical" evidence="1">
    <location>
        <begin position="290"/>
        <end position="308"/>
    </location>
</feature>
<gene>
    <name evidence="2" type="ORF">PGO_003225</name>
</gene>
<accession>A0A1Y1JSQ4</accession>
<dbReference type="RefSeq" id="XP_028547074.1">
    <property type="nucleotide sequence ID" value="XM_028691273.1"/>
</dbReference>
<protein>
    <submittedName>
        <fullName evidence="2">Variable surface protein</fullName>
    </submittedName>
</protein>
<dbReference type="EMBL" id="BDQF01000349">
    <property type="protein sequence ID" value="GAW84485.1"/>
    <property type="molecule type" value="Genomic_DNA"/>
</dbReference>
<name>A0A1Y1JSQ4_PLAGO</name>
<dbReference type="AlphaFoldDB" id="A0A1Y1JSQ4"/>
<dbReference type="OrthoDB" id="382033at2759"/>
<dbReference type="Pfam" id="PF05795">
    <property type="entry name" value="Plasmodium_Vir"/>
    <property type="match status" value="1"/>
</dbReference>
<dbReference type="Proteomes" id="UP000195521">
    <property type="component" value="Unassembled WGS sequence"/>
</dbReference>
<comment type="caution">
    <text evidence="2">The sequence shown here is derived from an EMBL/GenBank/DDBJ whole genome shotgun (WGS) entry which is preliminary data.</text>
</comment>
<organism evidence="2 3">
    <name type="scientific">Plasmodium gonderi</name>
    <dbReference type="NCBI Taxonomy" id="77519"/>
    <lineage>
        <taxon>Eukaryota</taxon>
        <taxon>Sar</taxon>
        <taxon>Alveolata</taxon>
        <taxon>Apicomplexa</taxon>
        <taxon>Aconoidasida</taxon>
        <taxon>Haemosporida</taxon>
        <taxon>Plasmodiidae</taxon>
        <taxon>Plasmodium</taxon>
        <taxon>Plasmodium (Plasmodium)</taxon>
    </lineage>
</organism>